<gene>
    <name evidence="2" type="ORF">NB231_06341</name>
</gene>
<comment type="caution">
    <text evidence="2">The sequence shown here is derived from an EMBL/GenBank/DDBJ whole genome shotgun (WGS) entry which is preliminary data.</text>
</comment>
<feature type="chain" id="PRO_5002665505" evidence="1">
    <location>
        <begin position="31"/>
        <end position="199"/>
    </location>
</feature>
<keyword evidence="3" id="KW-1185">Reference proteome</keyword>
<organism evidence="2 3">
    <name type="scientific">Nitrococcus mobilis Nb-231</name>
    <dbReference type="NCBI Taxonomy" id="314278"/>
    <lineage>
        <taxon>Bacteria</taxon>
        <taxon>Pseudomonadati</taxon>
        <taxon>Pseudomonadota</taxon>
        <taxon>Gammaproteobacteria</taxon>
        <taxon>Chromatiales</taxon>
        <taxon>Ectothiorhodospiraceae</taxon>
        <taxon>Nitrococcus</taxon>
    </lineage>
</organism>
<proteinExistence type="predicted"/>
<accession>A4BQY5</accession>
<dbReference type="HOGENOM" id="CLU_1370946_0_0_6"/>
<name>A4BQY5_9GAMM</name>
<evidence type="ECO:0000256" key="1">
    <source>
        <dbReference type="SAM" id="SignalP"/>
    </source>
</evidence>
<keyword evidence="1" id="KW-0732">Signal</keyword>
<reference evidence="2 3" key="1">
    <citation type="submission" date="2006-02" db="EMBL/GenBank/DDBJ databases">
        <authorList>
            <person name="Waterbury J."/>
            <person name="Ferriera S."/>
            <person name="Johnson J."/>
            <person name="Kravitz S."/>
            <person name="Halpern A."/>
            <person name="Remington K."/>
            <person name="Beeson K."/>
            <person name="Tran B."/>
            <person name="Rogers Y.-H."/>
            <person name="Friedman R."/>
            <person name="Venter J.C."/>
        </authorList>
    </citation>
    <scope>NUCLEOTIDE SEQUENCE [LARGE SCALE GENOMIC DNA]</scope>
    <source>
        <strain evidence="2 3">Nb-231</strain>
    </source>
</reference>
<dbReference type="EMBL" id="AAOF01000005">
    <property type="protein sequence ID" value="EAR21985.1"/>
    <property type="molecule type" value="Genomic_DNA"/>
</dbReference>
<dbReference type="Proteomes" id="UP000003374">
    <property type="component" value="Unassembled WGS sequence"/>
</dbReference>
<feature type="signal peptide" evidence="1">
    <location>
        <begin position="1"/>
        <end position="30"/>
    </location>
</feature>
<dbReference type="AlphaFoldDB" id="A4BQY5"/>
<evidence type="ECO:0000313" key="2">
    <source>
        <dbReference type="EMBL" id="EAR21985.1"/>
    </source>
</evidence>
<evidence type="ECO:0000313" key="3">
    <source>
        <dbReference type="Proteomes" id="UP000003374"/>
    </source>
</evidence>
<protein>
    <submittedName>
        <fullName evidence="2">Uncharacterized protein</fullName>
    </submittedName>
</protein>
<sequence>MPQLPLMNRLAHCFAIASLIILPLVNDAFGDCSMNADPDTVIIQWSSKGGLEKPASAMADLTVFADGRVLAGPRFANGTATEQQLSEADLAALRRFVFEKQDIWSIDSAAIERDLKALANSSADSGSRAVPVHPLGTETVADAATTVIRVRDGVRTHQVSQYNLFGAARRYPQIDELQRLRAIEICLLELADQTAAAAR</sequence>